<dbReference type="GO" id="GO:0005634">
    <property type="term" value="C:nucleus"/>
    <property type="evidence" value="ECO:0007669"/>
    <property type="project" value="TreeGrafter"/>
</dbReference>
<dbReference type="PANTHER" id="PTHR34648">
    <property type="entry name" value="CLOCK-INTERACTING PACEMAKER"/>
    <property type="match status" value="1"/>
</dbReference>
<dbReference type="Pfam" id="PF15800">
    <property type="entry name" value="CiPC"/>
    <property type="match status" value="1"/>
</dbReference>
<sequence length="530" mass="58075">MNVMDAFSTRFRMLKEQEPYGEHNTHSASKNAKDKSNSATLWASQGGTHRVQSGMGDKSTCMLYCDSEKDSEKDSGYSEAGSDSVHTDVDDQRSSVNESHRESRKCSNNNNANPAGPDMTSYENIPPVCLVLKPSGSGQLLHGPLGWGGSWHSLTSGKTPTQVFLIQQPTIYATSSCAPTPSFCLPPPQGQFKEGSSCSNQNHSKNSYLPILNSYPHIAPHPRKKIHEGKGIRVDGVKELCSEGQSQSKRACIEEEKREAVSTTIPLLQQQQKDDKVHFQHKVRGGHPPPILSLSHCLLPSYASSKTQHKSRHCHKNSSSENLGSLSILSSHIPSSPSSFSPLSSSPSSSSPTSSTAHSPYHLALDSSSTRQRRFHNTAEILNQLGLLAITLCTKELLKQNVAIETEITQLRQHTHLLSQASQNSGTEVSHSLDKLFQIMRESGAYPNLVLSDDESLSSSHQKRKTIRLQDYTEDNTETSKMQSSLPQVVSIHNMNDGTSLPSPLFAPSPDTKEADHAYSSELMSLSLFF</sequence>
<dbReference type="AlphaFoldDB" id="A0A669AX29"/>
<dbReference type="GeneTree" id="ENSGT00920000150321"/>
<dbReference type="OMA" id="QHTHLLC"/>
<dbReference type="GO" id="GO:0042754">
    <property type="term" value="P:negative regulation of circadian rhythm"/>
    <property type="evidence" value="ECO:0007669"/>
    <property type="project" value="InterPro"/>
</dbReference>
<dbReference type="PANTHER" id="PTHR34648:SF7">
    <property type="entry name" value="SI:CH211-132B12.7"/>
    <property type="match status" value="1"/>
</dbReference>
<feature type="compositionally biased region" description="Low complexity" evidence="1">
    <location>
        <begin position="337"/>
        <end position="360"/>
    </location>
</feature>
<feature type="region of interest" description="Disordered" evidence="1">
    <location>
        <begin position="16"/>
        <end position="120"/>
    </location>
</feature>
<gene>
    <name evidence="2" type="primary">LOC102078118</name>
</gene>
<dbReference type="Ensembl" id="ENSONIT00000089217.1">
    <property type="protein sequence ID" value="ENSONIP00000026857.1"/>
    <property type="gene ID" value="ENSONIG00000039692.1"/>
</dbReference>
<dbReference type="Proteomes" id="UP000005207">
    <property type="component" value="Linkage group LG10"/>
</dbReference>
<feature type="compositionally biased region" description="Basic and acidic residues" evidence="1">
    <location>
        <begin position="16"/>
        <end position="36"/>
    </location>
</feature>
<dbReference type="OrthoDB" id="6374619at2759"/>
<accession>A0A669AX29</accession>
<protein>
    <submittedName>
        <fullName evidence="2">CLOCK-interacting pacemaker</fullName>
    </submittedName>
</protein>
<feature type="compositionally biased region" description="Basic and acidic residues" evidence="1">
    <location>
        <begin position="66"/>
        <end position="76"/>
    </location>
</feature>
<feature type="compositionally biased region" description="Basic and acidic residues" evidence="1">
    <location>
        <begin position="85"/>
        <end position="105"/>
    </location>
</feature>
<evidence type="ECO:0000313" key="2">
    <source>
        <dbReference type="Ensembl" id="ENSONIP00000026857.1"/>
    </source>
</evidence>
<feature type="compositionally biased region" description="Polar residues" evidence="1">
    <location>
        <begin position="40"/>
        <end position="51"/>
    </location>
</feature>
<dbReference type="InParanoid" id="A0A669AX29"/>
<dbReference type="RefSeq" id="XP_013129043.1">
    <property type="nucleotide sequence ID" value="XM_013273589.3"/>
</dbReference>
<organism evidence="2 3">
    <name type="scientific">Oreochromis niloticus</name>
    <name type="common">Nile tilapia</name>
    <name type="synonym">Tilapia nilotica</name>
    <dbReference type="NCBI Taxonomy" id="8128"/>
    <lineage>
        <taxon>Eukaryota</taxon>
        <taxon>Metazoa</taxon>
        <taxon>Chordata</taxon>
        <taxon>Craniata</taxon>
        <taxon>Vertebrata</taxon>
        <taxon>Euteleostomi</taxon>
        <taxon>Actinopterygii</taxon>
        <taxon>Neopterygii</taxon>
        <taxon>Teleostei</taxon>
        <taxon>Neoteleostei</taxon>
        <taxon>Acanthomorphata</taxon>
        <taxon>Ovalentaria</taxon>
        <taxon>Cichlomorphae</taxon>
        <taxon>Cichliformes</taxon>
        <taxon>Cichlidae</taxon>
        <taxon>African cichlids</taxon>
        <taxon>Pseudocrenilabrinae</taxon>
        <taxon>Oreochromini</taxon>
        <taxon>Oreochromis</taxon>
    </lineage>
</organism>
<proteinExistence type="predicted"/>
<dbReference type="KEGG" id="onl:102078118"/>
<evidence type="ECO:0000256" key="1">
    <source>
        <dbReference type="SAM" id="MobiDB-lite"/>
    </source>
</evidence>
<evidence type="ECO:0000313" key="3">
    <source>
        <dbReference type="Proteomes" id="UP000005207"/>
    </source>
</evidence>
<feature type="region of interest" description="Disordered" evidence="1">
    <location>
        <begin position="337"/>
        <end position="361"/>
    </location>
</feature>
<name>A0A669AX29_ORENI</name>
<reference evidence="2" key="2">
    <citation type="submission" date="2025-08" db="UniProtKB">
        <authorList>
            <consortium name="Ensembl"/>
        </authorList>
    </citation>
    <scope>IDENTIFICATION</scope>
</reference>
<dbReference type="GO" id="GO:0045892">
    <property type="term" value="P:negative regulation of DNA-templated transcription"/>
    <property type="evidence" value="ECO:0007669"/>
    <property type="project" value="InterPro"/>
</dbReference>
<dbReference type="GeneID" id="102078118"/>
<reference evidence="2" key="3">
    <citation type="submission" date="2025-09" db="UniProtKB">
        <authorList>
            <consortium name="Ensembl"/>
        </authorList>
    </citation>
    <scope>IDENTIFICATION</scope>
</reference>
<dbReference type="InterPro" id="IPR031602">
    <property type="entry name" value="CIPC"/>
</dbReference>
<reference evidence="3" key="1">
    <citation type="submission" date="2012-01" db="EMBL/GenBank/DDBJ databases">
        <title>The Genome Sequence of Oreochromis niloticus (Nile Tilapia).</title>
        <authorList>
            <consortium name="Broad Institute Genome Assembly Team"/>
            <consortium name="Broad Institute Sequencing Platform"/>
            <person name="Di Palma F."/>
            <person name="Johnson J."/>
            <person name="Lander E.S."/>
            <person name="Lindblad-Toh K."/>
        </authorList>
    </citation>
    <scope>NUCLEOTIDE SEQUENCE [LARGE SCALE GENOMIC DNA]</scope>
</reference>
<keyword evidence="3" id="KW-1185">Reference proteome</keyword>